<name>A0A1K1YH33_9GAMM</name>
<dbReference type="OrthoDB" id="9802053at2"/>
<organism evidence="1 2">
    <name type="scientific">Marinospirillum alkaliphilum DSM 21637</name>
    <dbReference type="NCBI Taxonomy" id="1122209"/>
    <lineage>
        <taxon>Bacteria</taxon>
        <taxon>Pseudomonadati</taxon>
        <taxon>Pseudomonadota</taxon>
        <taxon>Gammaproteobacteria</taxon>
        <taxon>Oceanospirillales</taxon>
        <taxon>Oceanospirillaceae</taxon>
        <taxon>Marinospirillum</taxon>
    </lineage>
</organism>
<proteinExistence type="predicted"/>
<accession>A0A1K1YH33</accession>
<keyword evidence="2" id="KW-1185">Reference proteome</keyword>
<dbReference type="STRING" id="1122209.SAMN02745752_02242"/>
<protein>
    <recommendedName>
        <fullName evidence="3">SIR2-like domain-containing protein</fullName>
    </recommendedName>
</protein>
<evidence type="ECO:0000313" key="1">
    <source>
        <dbReference type="EMBL" id="SFX61208.1"/>
    </source>
</evidence>
<sequence>MTSTLPASLVAAIQSGRCVPVLGHQVLDGVTDSNGKTIPADSDSLILAMNNGRPMAPKLMYEFPRAAMNIELKKGRKAVTRFLDTTYRDTAWKESDFHRQLAELDWGYLIDMNRDTQLQQAWSNKPHLLIVGVARIGGGTARYRLFQHDGSSYQAVDDTTADFSLPLLFKPVGTPLPESLYIASDADYVDYLTELMGGFGMPPALKTYREGCQYLLLGLKLDRDTPRMLISDMVYGAGNPAGWACINNPTGKEIKFLERQGFELLNLTHQECLAQILEVSRECCA</sequence>
<gene>
    <name evidence="1" type="ORF">SAMN02745752_02242</name>
</gene>
<evidence type="ECO:0008006" key="3">
    <source>
        <dbReference type="Google" id="ProtNLM"/>
    </source>
</evidence>
<reference evidence="1 2" key="1">
    <citation type="submission" date="2016-11" db="EMBL/GenBank/DDBJ databases">
        <authorList>
            <person name="Jaros S."/>
            <person name="Januszkiewicz K."/>
            <person name="Wedrychowicz H."/>
        </authorList>
    </citation>
    <scope>NUCLEOTIDE SEQUENCE [LARGE SCALE GENOMIC DNA]</scope>
    <source>
        <strain evidence="1 2">DSM 21637</strain>
    </source>
</reference>
<dbReference type="Proteomes" id="UP000182350">
    <property type="component" value="Unassembled WGS sequence"/>
</dbReference>
<evidence type="ECO:0000313" key="2">
    <source>
        <dbReference type="Proteomes" id="UP000182350"/>
    </source>
</evidence>
<dbReference type="EMBL" id="FPJW01000008">
    <property type="protein sequence ID" value="SFX61208.1"/>
    <property type="molecule type" value="Genomic_DNA"/>
</dbReference>
<dbReference type="AlphaFoldDB" id="A0A1K1YH33"/>
<dbReference type="RefSeq" id="WP_072326546.1">
    <property type="nucleotide sequence ID" value="NZ_FPJW01000008.1"/>
</dbReference>